<dbReference type="PANTHER" id="PTHR43133:SF62">
    <property type="entry name" value="RNA POLYMERASE SIGMA FACTOR SIGZ"/>
    <property type="match status" value="1"/>
</dbReference>
<dbReference type="AlphaFoldDB" id="A0A917ABU4"/>
<reference evidence="7" key="1">
    <citation type="journal article" date="2014" name="Int. J. Syst. Evol. Microbiol.">
        <title>Complete genome sequence of Corynebacterium casei LMG S-19264T (=DSM 44701T), isolated from a smear-ripened cheese.</title>
        <authorList>
            <consortium name="US DOE Joint Genome Institute (JGI-PGF)"/>
            <person name="Walter F."/>
            <person name="Albersmeier A."/>
            <person name="Kalinowski J."/>
            <person name="Ruckert C."/>
        </authorList>
    </citation>
    <scope>NUCLEOTIDE SEQUENCE</scope>
    <source>
        <strain evidence="7">CGMCC 1.16012</strain>
    </source>
</reference>
<evidence type="ECO:0000256" key="2">
    <source>
        <dbReference type="ARBA" id="ARBA00023015"/>
    </source>
</evidence>
<evidence type="ECO:0000313" key="7">
    <source>
        <dbReference type="EMBL" id="GGE38666.1"/>
    </source>
</evidence>
<name>A0A917ABU4_9RHOB</name>
<keyword evidence="2" id="KW-0805">Transcription regulation</keyword>
<dbReference type="Pfam" id="PF08281">
    <property type="entry name" value="Sigma70_r4_2"/>
    <property type="match status" value="1"/>
</dbReference>
<proteinExistence type="inferred from homology"/>
<feature type="domain" description="RNA polymerase sigma-70 region 2" evidence="5">
    <location>
        <begin position="61"/>
        <end position="128"/>
    </location>
</feature>
<evidence type="ECO:0000256" key="1">
    <source>
        <dbReference type="ARBA" id="ARBA00010641"/>
    </source>
</evidence>
<dbReference type="InterPro" id="IPR013249">
    <property type="entry name" value="RNA_pol_sigma70_r4_t2"/>
</dbReference>
<dbReference type="NCBIfam" id="TIGR02937">
    <property type="entry name" value="sigma70-ECF"/>
    <property type="match status" value="1"/>
</dbReference>
<evidence type="ECO:0000256" key="4">
    <source>
        <dbReference type="ARBA" id="ARBA00023163"/>
    </source>
</evidence>
<dbReference type="RefSeq" id="WP_373286760.1">
    <property type="nucleotide sequence ID" value="NZ_BMKN01000001.1"/>
</dbReference>
<keyword evidence="8" id="KW-1185">Reference proteome</keyword>
<dbReference type="InterPro" id="IPR039425">
    <property type="entry name" value="RNA_pol_sigma-70-like"/>
</dbReference>
<dbReference type="GO" id="GO:0003677">
    <property type="term" value="F:DNA binding"/>
    <property type="evidence" value="ECO:0007669"/>
    <property type="project" value="InterPro"/>
</dbReference>
<comment type="caution">
    <text evidence="7">The sequence shown here is derived from an EMBL/GenBank/DDBJ whole genome shotgun (WGS) entry which is preliminary data.</text>
</comment>
<evidence type="ECO:0000259" key="5">
    <source>
        <dbReference type="Pfam" id="PF04542"/>
    </source>
</evidence>
<dbReference type="CDD" id="cd06171">
    <property type="entry name" value="Sigma70_r4"/>
    <property type="match status" value="1"/>
</dbReference>
<dbReference type="InterPro" id="IPR014284">
    <property type="entry name" value="RNA_pol_sigma-70_dom"/>
</dbReference>
<protein>
    <submittedName>
        <fullName evidence="7">RNA polymerase sigma factor</fullName>
    </submittedName>
</protein>
<keyword evidence="3" id="KW-0731">Sigma factor</keyword>
<organism evidence="7 8">
    <name type="scientific">Actibacterium pelagium</name>
    <dbReference type="NCBI Taxonomy" id="2029103"/>
    <lineage>
        <taxon>Bacteria</taxon>
        <taxon>Pseudomonadati</taxon>
        <taxon>Pseudomonadota</taxon>
        <taxon>Alphaproteobacteria</taxon>
        <taxon>Rhodobacterales</taxon>
        <taxon>Roseobacteraceae</taxon>
        <taxon>Actibacterium</taxon>
    </lineage>
</organism>
<feature type="domain" description="RNA polymerase sigma factor 70 region 4 type 2" evidence="6">
    <location>
        <begin position="156"/>
        <end position="207"/>
    </location>
</feature>
<evidence type="ECO:0000259" key="6">
    <source>
        <dbReference type="Pfam" id="PF08281"/>
    </source>
</evidence>
<evidence type="ECO:0000313" key="8">
    <source>
        <dbReference type="Proteomes" id="UP000606730"/>
    </source>
</evidence>
<dbReference type="Proteomes" id="UP000606730">
    <property type="component" value="Unassembled WGS sequence"/>
</dbReference>
<dbReference type="InterPro" id="IPR013325">
    <property type="entry name" value="RNA_pol_sigma_r2"/>
</dbReference>
<dbReference type="Gene3D" id="1.10.10.10">
    <property type="entry name" value="Winged helix-like DNA-binding domain superfamily/Winged helix DNA-binding domain"/>
    <property type="match status" value="1"/>
</dbReference>
<dbReference type="InterPro" id="IPR036388">
    <property type="entry name" value="WH-like_DNA-bd_sf"/>
</dbReference>
<dbReference type="EMBL" id="BMKN01000001">
    <property type="protein sequence ID" value="GGE38666.1"/>
    <property type="molecule type" value="Genomic_DNA"/>
</dbReference>
<dbReference type="PANTHER" id="PTHR43133">
    <property type="entry name" value="RNA POLYMERASE ECF-TYPE SIGMA FACTO"/>
    <property type="match status" value="1"/>
</dbReference>
<dbReference type="GO" id="GO:0006352">
    <property type="term" value="P:DNA-templated transcription initiation"/>
    <property type="evidence" value="ECO:0007669"/>
    <property type="project" value="InterPro"/>
</dbReference>
<dbReference type="SUPFAM" id="SSF88659">
    <property type="entry name" value="Sigma3 and sigma4 domains of RNA polymerase sigma factors"/>
    <property type="match status" value="1"/>
</dbReference>
<gene>
    <name evidence="7" type="ORF">GCM10011517_03080</name>
</gene>
<reference evidence="7" key="2">
    <citation type="submission" date="2020-09" db="EMBL/GenBank/DDBJ databases">
        <authorList>
            <person name="Sun Q."/>
            <person name="Zhou Y."/>
        </authorList>
    </citation>
    <scope>NUCLEOTIDE SEQUENCE</scope>
    <source>
        <strain evidence="7">CGMCC 1.16012</strain>
    </source>
</reference>
<sequence length="215" mass="24447">MLDRNAETMIENSAASAAVASPIVSRKSTGGSVDTIELSEQTQWMLAIRDQRDKRAFAKLFDFYGPRLKAMAIRGGARSDQAEDIVQEVMLSIWNKADQFDPHRAQVSAWVYRIARNRQVDVFRKESRPLPEALKCEEPPEEDAGQILALEQEVNQLKSALERLKPDQREMIEKAYLGELSHSEISRESGVALGTIKSRIRLGLDRLRHEMQELR</sequence>
<dbReference type="SUPFAM" id="SSF88946">
    <property type="entry name" value="Sigma2 domain of RNA polymerase sigma factors"/>
    <property type="match status" value="1"/>
</dbReference>
<accession>A0A917ABU4</accession>
<comment type="similarity">
    <text evidence="1">Belongs to the sigma-70 factor family. ECF subfamily.</text>
</comment>
<dbReference type="InterPro" id="IPR013324">
    <property type="entry name" value="RNA_pol_sigma_r3/r4-like"/>
</dbReference>
<dbReference type="Gene3D" id="1.10.1740.10">
    <property type="match status" value="1"/>
</dbReference>
<dbReference type="GO" id="GO:0016987">
    <property type="term" value="F:sigma factor activity"/>
    <property type="evidence" value="ECO:0007669"/>
    <property type="project" value="UniProtKB-KW"/>
</dbReference>
<dbReference type="Pfam" id="PF04542">
    <property type="entry name" value="Sigma70_r2"/>
    <property type="match status" value="1"/>
</dbReference>
<evidence type="ECO:0000256" key="3">
    <source>
        <dbReference type="ARBA" id="ARBA00023082"/>
    </source>
</evidence>
<dbReference type="InterPro" id="IPR007627">
    <property type="entry name" value="RNA_pol_sigma70_r2"/>
</dbReference>
<keyword evidence="4" id="KW-0804">Transcription</keyword>